<evidence type="ECO:0000313" key="2">
    <source>
        <dbReference type="Proteomes" id="UP000644140"/>
    </source>
</evidence>
<dbReference type="AlphaFoldDB" id="A0A8I1AFA8"/>
<dbReference type="RefSeq" id="WP_151781440.1">
    <property type="nucleotide sequence ID" value="NZ_BKNL01000063.1"/>
</dbReference>
<dbReference type="Proteomes" id="UP000644140">
    <property type="component" value="Chromosome"/>
</dbReference>
<proteinExistence type="predicted"/>
<organism evidence="1 2">
    <name type="scientific">Acinetobacter bereziniae</name>
    <name type="common">Acinetobacter genomosp. 10</name>
    <dbReference type="NCBI Taxonomy" id="106648"/>
    <lineage>
        <taxon>Bacteria</taxon>
        <taxon>Pseudomonadati</taxon>
        <taxon>Pseudomonadota</taxon>
        <taxon>Gammaproteobacteria</taxon>
        <taxon>Moraxellales</taxon>
        <taxon>Moraxellaceae</taxon>
        <taxon>Acinetobacter</taxon>
    </lineage>
</organism>
<sequence length="184" mass="21477">MKLFTWLVCLIPLLTSCDDYKKSDCDHDCTPRELSTPYYNLPLYSKLDLQSVTVTSLKDYLIKFEIVKIEKLKNYDENDIDNSKYIQLEDSSMLIVNPSQNPGKLKSIDYLFPNCNKISKNDLNNILKLSNFLITEKYDINSLFNFAFERDEISTNQVKLKTHTIVEASCDPIDYSGQFHIYRE</sequence>
<evidence type="ECO:0000313" key="1">
    <source>
        <dbReference type="EMBL" id="UUN98500.1"/>
    </source>
</evidence>
<dbReference type="EMBL" id="CP092085">
    <property type="protein sequence ID" value="UUN98500.1"/>
    <property type="molecule type" value="Genomic_DNA"/>
</dbReference>
<reference evidence="1" key="1">
    <citation type="submission" date="2022-02" db="EMBL/GenBank/DDBJ databases">
        <title>Characterization of Tn125 harboring carbapenem-resistant Acinetobacter bereziniae clinical isolates.</title>
        <authorList>
            <person name="Wong N.-K."/>
            <person name="Pan Q."/>
        </authorList>
    </citation>
    <scope>NUCLEOTIDE SEQUENCE</scope>
    <source>
        <strain evidence="1">GD03393</strain>
    </source>
</reference>
<dbReference type="PROSITE" id="PS51257">
    <property type="entry name" value="PROKAR_LIPOPROTEIN"/>
    <property type="match status" value="1"/>
</dbReference>
<protein>
    <submittedName>
        <fullName evidence="1">Uncharacterized protein</fullName>
    </submittedName>
</protein>
<accession>A0A8I1AFA8</accession>
<name>A0A8I1AFA8_ACIBZ</name>
<gene>
    <name evidence="1" type="ORF">I9054_003270</name>
</gene>